<comment type="subcellular location">
    <subcellularLocation>
        <location evidence="1 6">Cell membrane</location>
        <topology evidence="1 6">Multi-pass membrane protein</topology>
    </subcellularLocation>
</comment>
<feature type="transmembrane region" description="Helical" evidence="6">
    <location>
        <begin position="107"/>
        <end position="132"/>
    </location>
</feature>
<dbReference type="PANTHER" id="PTHR46795:SF3">
    <property type="entry name" value="ABC TRANSPORTER PERMEASE"/>
    <property type="match status" value="1"/>
</dbReference>
<feature type="transmembrane region" description="Helical" evidence="6">
    <location>
        <begin position="152"/>
        <end position="179"/>
    </location>
</feature>
<feature type="transmembrane region" description="Helical" evidence="6">
    <location>
        <begin position="224"/>
        <end position="253"/>
    </location>
</feature>
<dbReference type="AlphaFoldDB" id="A0A415E8J2"/>
<keyword evidence="6" id="KW-0813">Transport</keyword>
<comment type="similarity">
    <text evidence="6">Belongs to the ABC-4 integral membrane protein family.</text>
</comment>
<organism evidence="8 9">
    <name type="scientific">Emergencia timonensis</name>
    <dbReference type="NCBI Taxonomy" id="1776384"/>
    <lineage>
        <taxon>Bacteria</taxon>
        <taxon>Bacillati</taxon>
        <taxon>Bacillota</taxon>
        <taxon>Clostridia</taxon>
        <taxon>Peptostreptococcales</taxon>
        <taxon>Anaerovoracaceae</taxon>
        <taxon>Emergencia</taxon>
    </lineage>
</organism>
<feature type="transmembrane region" description="Helical" evidence="6">
    <location>
        <begin position="632"/>
        <end position="656"/>
    </location>
</feature>
<feature type="transmembrane region" description="Helical" evidence="6">
    <location>
        <begin position="539"/>
        <end position="564"/>
    </location>
</feature>
<evidence type="ECO:0000313" key="9">
    <source>
        <dbReference type="Proteomes" id="UP000284841"/>
    </source>
</evidence>
<proteinExistence type="inferred from homology"/>
<dbReference type="EMBL" id="QRMS01000001">
    <property type="protein sequence ID" value="RHJ90106.1"/>
    <property type="molecule type" value="Genomic_DNA"/>
</dbReference>
<dbReference type="Proteomes" id="UP000284841">
    <property type="component" value="Unassembled WGS sequence"/>
</dbReference>
<dbReference type="InterPro" id="IPR027022">
    <property type="entry name" value="ABC_permease_BceB-typ"/>
</dbReference>
<keyword evidence="9" id="KW-1185">Reference proteome</keyword>
<evidence type="ECO:0000256" key="1">
    <source>
        <dbReference type="ARBA" id="ARBA00004651"/>
    </source>
</evidence>
<dbReference type="InterPro" id="IPR003838">
    <property type="entry name" value="ABC3_permease_C"/>
</dbReference>
<dbReference type="GO" id="GO:0055085">
    <property type="term" value="P:transmembrane transport"/>
    <property type="evidence" value="ECO:0007669"/>
    <property type="project" value="UniProtKB-UniRule"/>
</dbReference>
<keyword evidence="2 6" id="KW-1003">Cell membrane</keyword>
<gene>
    <name evidence="8" type="ORF">DW099_03490</name>
</gene>
<evidence type="ECO:0000313" key="8">
    <source>
        <dbReference type="EMBL" id="RHJ90106.1"/>
    </source>
</evidence>
<evidence type="ECO:0000259" key="7">
    <source>
        <dbReference type="Pfam" id="PF02687"/>
    </source>
</evidence>
<dbReference type="Pfam" id="PF02687">
    <property type="entry name" value="FtsX"/>
    <property type="match status" value="1"/>
</dbReference>
<feature type="transmembrane region" description="Helical" evidence="6">
    <location>
        <begin position="286"/>
        <end position="308"/>
    </location>
</feature>
<dbReference type="PANTHER" id="PTHR46795">
    <property type="entry name" value="ABC TRANSPORTER PERMEASE-RELATED-RELATED"/>
    <property type="match status" value="1"/>
</dbReference>
<feature type="transmembrane region" description="Helical" evidence="6">
    <location>
        <begin position="51"/>
        <end position="76"/>
    </location>
</feature>
<reference evidence="8 9" key="1">
    <citation type="submission" date="2018-08" db="EMBL/GenBank/DDBJ databases">
        <title>A genome reference for cultivated species of the human gut microbiota.</title>
        <authorList>
            <person name="Zou Y."/>
            <person name="Xue W."/>
            <person name="Luo G."/>
        </authorList>
    </citation>
    <scope>NUCLEOTIDE SEQUENCE [LARGE SCALE GENOMIC DNA]</scope>
    <source>
        <strain evidence="8 9">AM07-24</strain>
    </source>
</reference>
<dbReference type="GO" id="GO:0005886">
    <property type="term" value="C:plasma membrane"/>
    <property type="evidence" value="ECO:0007669"/>
    <property type="project" value="UniProtKB-SubCell"/>
</dbReference>
<dbReference type="InterPro" id="IPR052536">
    <property type="entry name" value="ABC-4_Integral_Memb_Prot"/>
</dbReference>
<evidence type="ECO:0000256" key="4">
    <source>
        <dbReference type="ARBA" id="ARBA00022989"/>
    </source>
</evidence>
<feature type="transmembrane region" description="Helical" evidence="6">
    <location>
        <begin position="200"/>
        <end position="218"/>
    </location>
</feature>
<dbReference type="PIRSF" id="PIRSF018968">
    <property type="entry name" value="ABC_permease_BceB"/>
    <property type="match status" value="1"/>
</dbReference>
<keyword evidence="5 6" id="KW-0472">Membrane</keyword>
<evidence type="ECO:0000256" key="6">
    <source>
        <dbReference type="PIRNR" id="PIRNR018968"/>
    </source>
</evidence>
<dbReference type="STRING" id="1776384.GCA_900086585_02987"/>
<comment type="caution">
    <text evidence="8">The sequence shown here is derived from an EMBL/GenBank/DDBJ whole genome shotgun (WGS) entry which is preliminary data.</text>
</comment>
<sequence length="666" mass="74579">MVGKSFSLKLAVNNIKNNRKFYLPYFLASIGIIGMFYIIAFLAISEGIEEMSAALAMIMSFGVVVMGIFAFIFLFYTNSFLLKRRKKEIGLYNILGMEKKHIGKILIIENVVISLSSIILGLLCGILFSKLVHLFLSWVFGVEPPFGIEISWFAVIITLALFGVLFVLTMIANLMSIHLAKPIELLYGGNVGEKEPRTKWLLAIIGIICLGIGYYIAITTESPLTAIMLFFVAVVLVIVGTYCLFTAGSVAILKTLKKNRKFYYKPGNFTAVSGLIYRMKQNAVGLANICILSTMVLVMVSGTVSLYAGMNDVLDGRYAGDVVVSVTPHDGERITGADRQLVGDTMKKVCREEGRKIVKYYDSEALIFSTEKKDGGFKVDGGIEKVESVDQVANLAILTADEYERISGEKIALEKDQVAVYSYGNELAEDFSINHMKFHVKERLDKFVMEDLAIYMTEAYYLVVADDQVLNQINDMQAKAYGGNGSQINTEFVLDMDGTDEEKLACYQKMQNEVYDLRFPFEMMRIDSKQEGSKDFTGLVGGFLFLGIFLGIVFTFAAALIIYYKQISEGYYDKDKFEIMQKVGMSKSEVKKTIRKQVLMVFFIPLIMAGIHILAAFKMITRLLQVFMMYNVSLFAICTIGTFVVFAVIYAIVYAVTAREYYKIVG</sequence>
<accession>A0A415E8J2</accession>
<evidence type="ECO:0000256" key="3">
    <source>
        <dbReference type="ARBA" id="ARBA00022692"/>
    </source>
</evidence>
<feature type="transmembrane region" description="Helical" evidence="6">
    <location>
        <begin position="21"/>
        <end position="45"/>
    </location>
</feature>
<evidence type="ECO:0000256" key="5">
    <source>
        <dbReference type="ARBA" id="ARBA00023136"/>
    </source>
</evidence>
<protein>
    <submittedName>
        <fullName evidence="8">ABC transporter permease</fullName>
    </submittedName>
</protein>
<keyword evidence="3 6" id="KW-0812">Transmembrane</keyword>
<keyword evidence="4 6" id="KW-1133">Transmembrane helix</keyword>
<dbReference type="OrthoDB" id="9781780at2"/>
<feature type="domain" description="ABC3 transporter permease C-terminal" evidence="7">
    <location>
        <begin position="62"/>
        <end position="175"/>
    </location>
</feature>
<feature type="transmembrane region" description="Helical" evidence="6">
    <location>
        <begin position="598"/>
        <end position="620"/>
    </location>
</feature>
<name>A0A415E8J2_9FIRM</name>
<evidence type="ECO:0000256" key="2">
    <source>
        <dbReference type="ARBA" id="ARBA00022475"/>
    </source>
</evidence>